<dbReference type="InterPro" id="IPR042098">
    <property type="entry name" value="TauD-like_sf"/>
</dbReference>
<comment type="caution">
    <text evidence="6">The sequence shown here is derived from an EMBL/GenBank/DDBJ whole genome shotgun (WGS) entry which is preliminary data.</text>
</comment>
<evidence type="ECO:0000313" key="7">
    <source>
        <dbReference type="Proteomes" id="UP000601027"/>
    </source>
</evidence>
<name>A0ABS1XR28_9ACTN</name>
<protein>
    <submittedName>
        <fullName evidence="6">TauD/TfdA family dioxygenase</fullName>
    </submittedName>
</protein>
<organism evidence="6 7">
    <name type="scientific">Micromonospora parastrephiae</name>
    <dbReference type="NCBI Taxonomy" id="2806101"/>
    <lineage>
        <taxon>Bacteria</taxon>
        <taxon>Bacillati</taxon>
        <taxon>Actinomycetota</taxon>
        <taxon>Actinomycetes</taxon>
        <taxon>Micromonosporales</taxon>
        <taxon>Micromonosporaceae</taxon>
        <taxon>Micromonospora</taxon>
    </lineage>
</organism>
<evidence type="ECO:0000256" key="2">
    <source>
        <dbReference type="ARBA" id="ARBA00023002"/>
    </source>
</evidence>
<gene>
    <name evidence="6" type="ORF">JNW91_07530</name>
</gene>
<dbReference type="InterPro" id="IPR050411">
    <property type="entry name" value="AlphaKG_dependent_hydroxylases"/>
</dbReference>
<dbReference type="Proteomes" id="UP000601027">
    <property type="component" value="Unassembled WGS sequence"/>
</dbReference>
<dbReference type="PANTHER" id="PTHR10696">
    <property type="entry name" value="GAMMA-BUTYROBETAINE HYDROXYLASE-RELATED"/>
    <property type="match status" value="1"/>
</dbReference>
<dbReference type="EMBL" id="JAEVHM010000022">
    <property type="protein sequence ID" value="MBM0231721.1"/>
    <property type="molecule type" value="Genomic_DNA"/>
</dbReference>
<comment type="cofactor">
    <cofactor evidence="1">
        <name>Fe(2+)</name>
        <dbReference type="ChEBI" id="CHEBI:29033"/>
    </cofactor>
</comment>
<keyword evidence="2" id="KW-0560">Oxidoreductase</keyword>
<proteinExistence type="predicted"/>
<feature type="domain" description="TauD/TfdA-like" evidence="5">
    <location>
        <begin position="47"/>
        <end position="247"/>
    </location>
</feature>
<evidence type="ECO:0000259" key="5">
    <source>
        <dbReference type="Pfam" id="PF02668"/>
    </source>
</evidence>
<keyword evidence="6" id="KW-0223">Dioxygenase</keyword>
<dbReference type="InterPro" id="IPR003819">
    <property type="entry name" value="TauD/TfdA-like"/>
</dbReference>
<dbReference type="Gene3D" id="3.60.130.10">
    <property type="entry name" value="Clavaminate synthase-like"/>
    <property type="match status" value="1"/>
</dbReference>
<accession>A0ABS1XR28</accession>
<reference evidence="6 7" key="1">
    <citation type="submission" date="2021-01" db="EMBL/GenBank/DDBJ databases">
        <title>Draft genome sequence of Micromonospora sp. strain STR1_7.</title>
        <authorList>
            <person name="Karlyshev A."/>
            <person name="Jawad R."/>
        </authorList>
    </citation>
    <scope>NUCLEOTIDE SEQUENCE [LARGE SCALE GENOMIC DNA]</scope>
    <source>
        <strain evidence="6 7">STR1-7</strain>
    </source>
</reference>
<evidence type="ECO:0000256" key="4">
    <source>
        <dbReference type="ARBA" id="ARBA00023194"/>
    </source>
</evidence>
<evidence type="ECO:0000256" key="3">
    <source>
        <dbReference type="ARBA" id="ARBA00023004"/>
    </source>
</evidence>
<keyword evidence="4" id="KW-0045">Antibiotic biosynthesis</keyword>
<keyword evidence="3" id="KW-0408">Iron</keyword>
<sequence>MEALRGLRQDAGESGLLSITGLPVDEHTLPDTPTVKDSVQRTPAIPSAVAMLLGQQLGEVVAYRDEKHGALVQDVVPVRSLAGSQSNAGSVPLELHNENAFHPYRPDLVGLLCLRADRDGKGGTLVASIRQALPLLDETELAVLTSPRFVTAAPPSFGAGNATTPHPVLSGNVKDPDIRVDLNATTGLDDEARAALDRLGAALTKVSSVLPLASGEMAFLDNRLVVHGRTDFTPRYDGRDRWLHRVYVHFDSRRSAAHRIGPGPVLI</sequence>
<dbReference type="GO" id="GO:0051213">
    <property type="term" value="F:dioxygenase activity"/>
    <property type="evidence" value="ECO:0007669"/>
    <property type="project" value="UniProtKB-KW"/>
</dbReference>
<dbReference type="Pfam" id="PF02668">
    <property type="entry name" value="TauD"/>
    <property type="match status" value="1"/>
</dbReference>
<evidence type="ECO:0000313" key="6">
    <source>
        <dbReference type="EMBL" id="MBM0231721.1"/>
    </source>
</evidence>
<dbReference type="SUPFAM" id="SSF51197">
    <property type="entry name" value="Clavaminate synthase-like"/>
    <property type="match status" value="1"/>
</dbReference>
<dbReference type="PANTHER" id="PTHR10696:SF56">
    <property type="entry name" value="TAUD_TFDA-LIKE DOMAIN-CONTAINING PROTEIN"/>
    <property type="match status" value="1"/>
</dbReference>
<evidence type="ECO:0000256" key="1">
    <source>
        <dbReference type="ARBA" id="ARBA00001954"/>
    </source>
</evidence>
<keyword evidence="7" id="KW-1185">Reference proteome</keyword>